<dbReference type="Pfam" id="PF17389">
    <property type="entry name" value="Bac_rhamnosid6H"/>
    <property type="match status" value="1"/>
</dbReference>
<dbReference type="Proteomes" id="UP000799118">
    <property type="component" value="Unassembled WGS sequence"/>
</dbReference>
<keyword evidence="5" id="KW-1185">Reference proteome</keyword>
<dbReference type="PANTHER" id="PTHR34987">
    <property type="entry name" value="C, PUTATIVE (AFU_ORTHOLOGUE AFUA_3G02880)-RELATED"/>
    <property type="match status" value="1"/>
</dbReference>
<feature type="chain" id="PRO_5025661782" evidence="1">
    <location>
        <begin position="25"/>
        <end position="682"/>
    </location>
</feature>
<accession>A0A6A4HGV6</accession>
<gene>
    <name evidence="4" type="ORF">BT96DRAFT_1021127</name>
</gene>
<sequence>MHTFKLFLFVAALAVFDSIPPVGSSHTEREGKRATAPSWQQYVRAPTQRIVHPVAIIANRTTGDIENAENLINPGGGIATFSRNATTDAVPSITLDFGIMVAFSETLEFLTNRSDFTRSDNGDTITSGTDQFAVPTSPVTWTDTYGCLQGSQVCADGLHGFRYMSISLNALESDAPFTSATGVVNISSVSLNYTAFLGTPDTFTGWFESSDTQLNQFWFDAVYTNDMVIDFFEQNTTDPRNAFSETLNNDQVIFDGAKRDRDPYVGDIAVSGRTLYLSHNVSIAARNILADLAEHQRDDGWIPPASINDYTLPLFDYPLWWVVSSYDLYLYTNDVEYINTYYPVLVNVLDGYYVSNTDATTGLLTKPEGYGDYAFLPRTGIVAYYNALYVFALQQAAAIANFTGQTDDASRWTLRASTVANAINANLWDDSVGAYYDFLPATSTTPHAQDGNGLAILSQAANVTRASSALTYYGTAAAQAYGHAFYDSDEQGAGFSTRVYAFISYFELRARFLTPGFAISGLTQLRDMYGWMSSHDPFLTFWEGIGAGGTLYEEGFTSAAHGWSTGVVSILSNYVLGVEPTAPGFSNFTVRPVPGDVTWAMGQVPTPQGPIFVSWAINATGALSVNVTVPVGTSGQVSVPVGNSSTVRLDQNVVWSTGSSGKDANGYVSIEVSGGEHTVEVV</sequence>
<dbReference type="SUPFAM" id="SSF48208">
    <property type="entry name" value="Six-hairpin glycosidases"/>
    <property type="match status" value="1"/>
</dbReference>
<organism evidence="4 5">
    <name type="scientific">Gymnopus androsaceus JB14</name>
    <dbReference type="NCBI Taxonomy" id="1447944"/>
    <lineage>
        <taxon>Eukaryota</taxon>
        <taxon>Fungi</taxon>
        <taxon>Dikarya</taxon>
        <taxon>Basidiomycota</taxon>
        <taxon>Agaricomycotina</taxon>
        <taxon>Agaricomycetes</taxon>
        <taxon>Agaricomycetidae</taxon>
        <taxon>Agaricales</taxon>
        <taxon>Marasmiineae</taxon>
        <taxon>Omphalotaceae</taxon>
        <taxon>Gymnopus</taxon>
    </lineage>
</organism>
<dbReference type="EMBL" id="ML769507">
    <property type="protein sequence ID" value="KAE9396818.1"/>
    <property type="molecule type" value="Genomic_DNA"/>
</dbReference>
<dbReference type="InterPro" id="IPR008928">
    <property type="entry name" value="6-hairpin_glycosidase_sf"/>
</dbReference>
<dbReference type="InterPro" id="IPR012341">
    <property type="entry name" value="6hp_glycosidase-like_sf"/>
</dbReference>
<name>A0A6A4HGV6_9AGAR</name>
<evidence type="ECO:0000313" key="4">
    <source>
        <dbReference type="EMBL" id="KAE9396818.1"/>
    </source>
</evidence>
<evidence type="ECO:0000259" key="3">
    <source>
        <dbReference type="Pfam" id="PF17390"/>
    </source>
</evidence>
<reference evidence="4" key="1">
    <citation type="journal article" date="2019" name="Environ. Microbiol.">
        <title>Fungal ecological strategies reflected in gene transcription - a case study of two litter decomposers.</title>
        <authorList>
            <person name="Barbi F."/>
            <person name="Kohler A."/>
            <person name="Barry K."/>
            <person name="Baskaran P."/>
            <person name="Daum C."/>
            <person name="Fauchery L."/>
            <person name="Ihrmark K."/>
            <person name="Kuo A."/>
            <person name="LaButti K."/>
            <person name="Lipzen A."/>
            <person name="Morin E."/>
            <person name="Grigoriev I.V."/>
            <person name="Henrissat B."/>
            <person name="Lindahl B."/>
            <person name="Martin F."/>
        </authorList>
    </citation>
    <scope>NUCLEOTIDE SEQUENCE</scope>
    <source>
        <strain evidence="4">JB14</strain>
    </source>
</reference>
<dbReference type="Gene3D" id="1.50.10.10">
    <property type="match status" value="1"/>
</dbReference>
<evidence type="ECO:0000259" key="2">
    <source>
        <dbReference type="Pfam" id="PF17389"/>
    </source>
</evidence>
<evidence type="ECO:0000313" key="5">
    <source>
        <dbReference type="Proteomes" id="UP000799118"/>
    </source>
</evidence>
<feature type="signal peptide" evidence="1">
    <location>
        <begin position="1"/>
        <end position="24"/>
    </location>
</feature>
<keyword evidence="4" id="KW-0378">Hydrolase</keyword>
<dbReference type="AlphaFoldDB" id="A0A6A4HGV6"/>
<feature type="domain" description="Alpha-L-rhamnosidase C-terminal" evidence="3">
    <location>
        <begin position="577"/>
        <end position="648"/>
    </location>
</feature>
<evidence type="ECO:0000256" key="1">
    <source>
        <dbReference type="SAM" id="SignalP"/>
    </source>
</evidence>
<feature type="domain" description="Alpha-L-rhamnosidase six-hairpin glycosidase" evidence="2">
    <location>
        <begin position="248"/>
        <end position="443"/>
    </location>
</feature>
<dbReference type="InterPro" id="IPR035398">
    <property type="entry name" value="Bac_rhamnosid_C"/>
</dbReference>
<dbReference type="Gene3D" id="2.60.420.10">
    <property type="entry name" value="Maltose phosphorylase, domain 3"/>
    <property type="match status" value="1"/>
</dbReference>
<dbReference type="Pfam" id="PF17390">
    <property type="entry name" value="Bac_rhamnosid_C"/>
    <property type="match status" value="1"/>
</dbReference>
<protein>
    <submittedName>
        <fullName evidence="4">Glycoside hydrolase family 78 protein</fullName>
    </submittedName>
</protein>
<dbReference type="PANTHER" id="PTHR34987:SF5">
    <property type="entry name" value="ALPHA-RHAMNOSIDASE"/>
    <property type="match status" value="1"/>
</dbReference>
<proteinExistence type="predicted"/>
<dbReference type="OrthoDB" id="10036721at2759"/>
<dbReference type="GO" id="GO:0016787">
    <property type="term" value="F:hydrolase activity"/>
    <property type="evidence" value="ECO:0007669"/>
    <property type="project" value="UniProtKB-KW"/>
</dbReference>
<dbReference type="GO" id="GO:0005975">
    <property type="term" value="P:carbohydrate metabolic process"/>
    <property type="evidence" value="ECO:0007669"/>
    <property type="project" value="InterPro"/>
</dbReference>
<dbReference type="InterPro" id="IPR035396">
    <property type="entry name" value="Bac_rhamnosid6H"/>
</dbReference>
<keyword evidence="1" id="KW-0732">Signal</keyword>